<gene>
    <name evidence="4" type="ORF">H4R20_004160</name>
</gene>
<feature type="region of interest" description="Disordered" evidence="2">
    <location>
        <begin position="1"/>
        <end position="36"/>
    </location>
</feature>
<feature type="coiled-coil region" evidence="1">
    <location>
        <begin position="627"/>
        <end position="654"/>
    </location>
</feature>
<dbReference type="OrthoDB" id="5587196at2759"/>
<feature type="transmembrane region" description="Helical" evidence="3">
    <location>
        <begin position="59"/>
        <end position="77"/>
    </location>
</feature>
<keyword evidence="1" id="KW-0175">Coiled coil</keyword>
<dbReference type="AlphaFoldDB" id="A0A9W8LSC1"/>
<name>A0A9W8LSC1_9FUNG</name>
<proteinExistence type="predicted"/>
<evidence type="ECO:0000313" key="5">
    <source>
        <dbReference type="Proteomes" id="UP001140094"/>
    </source>
</evidence>
<dbReference type="EMBL" id="JANBUO010001038">
    <property type="protein sequence ID" value="KAJ2800161.1"/>
    <property type="molecule type" value="Genomic_DNA"/>
</dbReference>
<dbReference type="Proteomes" id="UP001140094">
    <property type="component" value="Unassembled WGS sequence"/>
</dbReference>
<organism evidence="4 5">
    <name type="scientific">Coemansia guatemalensis</name>
    <dbReference type="NCBI Taxonomy" id="2761395"/>
    <lineage>
        <taxon>Eukaryota</taxon>
        <taxon>Fungi</taxon>
        <taxon>Fungi incertae sedis</taxon>
        <taxon>Zoopagomycota</taxon>
        <taxon>Kickxellomycotina</taxon>
        <taxon>Kickxellomycetes</taxon>
        <taxon>Kickxellales</taxon>
        <taxon>Kickxellaceae</taxon>
        <taxon>Coemansia</taxon>
    </lineage>
</organism>
<protein>
    <submittedName>
        <fullName evidence="4">Uncharacterized protein</fullName>
    </submittedName>
</protein>
<keyword evidence="3" id="KW-0812">Transmembrane</keyword>
<feature type="non-terminal residue" evidence="4">
    <location>
        <position position="1"/>
    </location>
</feature>
<evidence type="ECO:0000256" key="1">
    <source>
        <dbReference type="SAM" id="Coils"/>
    </source>
</evidence>
<accession>A0A9W8LSC1</accession>
<keyword evidence="3" id="KW-1133">Transmembrane helix</keyword>
<feature type="compositionally biased region" description="Low complexity" evidence="2">
    <location>
        <begin position="1"/>
        <end position="13"/>
    </location>
</feature>
<comment type="caution">
    <text evidence="4">The sequence shown here is derived from an EMBL/GenBank/DDBJ whole genome shotgun (WGS) entry which is preliminary data.</text>
</comment>
<keyword evidence="3" id="KW-0472">Membrane</keyword>
<evidence type="ECO:0000256" key="2">
    <source>
        <dbReference type="SAM" id="MobiDB-lite"/>
    </source>
</evidence>
<sequence length="674" mass="73092">RRKCYSSDNASDSSDAHPRAPMLLQPANASSLSDGEAPIAGYDPARWLTTPRKRQRRRVSVSSAAVGSFGTLAAAAMETRSQSFSSRLETLIVHTKPASTNRFKAMYLLSHMVGLGETLWLGSAANTPKNSARVLPLKVTAAFRLGESISQSEGSCDLDYLEQIYDAIPPFLVRFVFWQHAVSLCYLRIPAYAETLSEALWQVGAFAQQQWLIESRLASLEQRGDLLRPACIAPLHLRAVDIGLEPQFISNMLRRLAIADTAHSAHTALWKQFVPEGIAMPTSDVYAGGAGGFSSSDNLGPTGQSASYGSAKESSALSRYAKWAARISNPAQCVRVLGAALEQALLFATRHNPNFVYTPAAVLSPGVCKDVGLTWHAAVGEAIGSICSMVYTKLGGSGSMSSSDHCEIISSLQRCLLLFADLTETGMQSSSEDAGATAGPKAQQELTNVCIRCQAQMALLVLRQHRIQASAQPTTTADPRLVGMAQKLLDHLCNVKSQGSKENIREACTSRRKALVARFDRMIDKVQGKQSESVSPFTTRVLEGIVLPLATAGASATLLSDIALVIAEDLARCKVARAILKLALARFDTIWDRHLECSAWQQGWSQLQTACHTPAVPDSKPEDGIRADNARRQLEQQLAELDRLRKSRKNAKCSKNATIVEDELGLLLSRGRMK</sequence>
<reference evidence="4" key="1">
    <citation type="submission" date="2022-07" db="EMBL/GenBank/DDBJ databases">
        <title>Phylogenomic reconstructions and comparative analyses of Kickxellomycotina fungi.</title>
        <authorList>
            <person name="Reynolds N.K."/>
            <person name="Stajich J.E."/>
            <person name="Barry K."/>
            <person name="Grigoriev I.V."/>
            <person name="Crous P."/>
            <person name="Smith M.E."/>
        </authorList>
    </citation>
    <scope>NUCLEOTIDE SEQUENCE</scope>
    <source>
        <strain evidence="4">NRRL 1565</strain>
    </source>
</reference>
<evidence type="ECO:0000313" key="4">
    <source>
        <dbReference type="EMBL" id="KAJ2800161.1"/>
    </source>
</evidence>
<keyword evidence="5" id="KW-1185">Reference proteome</keyword>
<evidence type="ECO:0000256" key="3">
    <source>
        <dbReference type="SAM" id="Phobius"/>
    </source>
</evidence>